<accession>A0A8S1SW00</accession>
<dbReference type="OrthoDB" id="310017at2759"/>
<evidence type="ECO:0000313" key="2">
    <source>
        <dbReference type="EMBL" id="CAD8144193.1"/>
    </source>
</evidence>
<protein>
    <submittedName>
        <fullName evidence="2">Uncharacterized protein</fullName>
    </submittedName>
</protein>
<keyword evidence="3" id="KW-1185">Reference proteome</keyword>
<dbReference type="EMBL" id="CAJJDP010000016">
    <property type="protein sequence ID" value="CAD8144193.1"/>
    <property type="molecule type" value="Genomic_DNA"/>
</dbReference>
<sequence length="91" mass="10656">MNLETLDIMIILINIIALIIIMLSYLHSHIHNKTRESNIQQYKIQPIIPVAQIDKYKITKKQKTKTSKGKQKDEYQCDTCSFSFTLDSQEQ</sequence>
<keyword evidence="1" id="KW-0472">Membrane</keyword>
<dbReference type="AlphaFoldDB" id="A0A8S1SW00"/>
<evidence type="ECO:0000256" key="1">
    <source>
        <dbReference type="SAM" id="Phobius"/>
    </source>
</evidence>
<proteinExistence type="predicted"/>
<name>A0A8S1SW00_PAROT</name>
<dbReference type="Proteomes" id="UP000683925">
    <property type="component" value="Unassembled WGS sequence"/>
</dbReference>
<comment type="caution">
    <text evidence="2">The sequence shown here is derived from an EMBL/GenBank/DDBJ whole genome shotgun (WGS) entry which is preliminary data.</text>
</comment>
<feature type="transmembrane region" description="Helical" evidence="1">
    <location>
        <begin position="6"/>
        <end position="26"/>
    </location>
</feature>
<reference evidence="2" key="1">
    <citation type="submission" date="2021-01" db="EMBL/GenBank/DDBJ databases">
        <authorList>
            <consortium name="Genoscope - CEA"/>
            <person name="William W."/>
        </authorList>
    </citation>
    <scope>NUCLEOTIDE SEQUENCE</scope>
</reference>
<evidence type="ECO:0000313" key="3">
    <source>
        <dbReference type="Proteomes" id="UP000683925"/>
    </source>
</evidence>
<organism evidence="2 3">
    <name type="scientific">Paramecium octaurelia</name>
    <dbReference type="NCBI Taxonomy" id="43137"/>
    <lineage>
        <taxon>Eukaryota</taxon>
        <taxon>Sar</taxon>
        <taxon>Alveolata</taxon>
        <taxon>Ciliophora</taxon>
        <taxon>Intramacronucleata</taxon>
        <taxon>Oligohymenophorea</taxon>
        <taxon>Peniculida</taxon>
        <taxon>Parameciidae</taxon>
        <taxon>Paramecium</taxon>
    </lineage>
</organism>
<keyword evidence="1" id="KW-0812">Transmembrane</keyword>
<gene>
    <name evidence="2" type="ORF">POCTA_138.1.T0160023</name>
</gene>
<keyword evidence="1" id="KW-1133">Transmembrane helix</keyword>